<proteinExistence type="predicted"/>
<dbReference type="EMBL" id="CP011770">
    <property type="protein sequence ID" value="AKM10968.1"/>
    <property type="molecule type" value="Genomic_DNA"/>
</dbReference>
<dbReference type="Proteomes" id="UP000035287">
    <property type="component" value="Chromosome"/>
</dbReference>
<organism evidence="1 2">
    <name type="scientific">Croceicoccus naphthovorans</name>
    <dbReference type="NCBI Taxonomy" id="1348774"/>
    <lineage>
        <taxon>Bacteria</taxon>
        <taxon>Pseudomonadati</taxon>
        <taxon>Pseudomonadota</taxon>
        <taxon>Alphaproteobacteria</taxon>
        <taxon>Sphingomonadales</taxon>
        <taxon>Erythrobacteraceae</taxon>
        <taxon>Croceicoccus</taxon>
    </lineage>
</organism>
<dbReference type="KEGG" id="cna:AB433_14900"/>
<reference evidence="1 2" key="1">
    <citation type="submission" date="2015-06" db="EMBL/GenBank/DDBJ databases">
        <authorList>
            <person name="Zeng Y."/>
            <person name="Huang Y."/>
        </authorList>
    </citation>
    <scope>NUCLEOTIDE SEQUENCE [LARGE SCALE GENOMIC DNA]</scope>
    <source>
        <strain evidence="1 2">PQ-2</strain>
    </source>
</reference>
<accession>A0A0G3XKL5</accession>
<sequence length="88" mass="9706">MPPSARIETRACPDWMGQEVDIDPPALEFAQRILVAAPVFKALEIAVKPRPDVAVPFVKLDIPSAFGEHDRRGETRRTCADHCNGCAH</sequence>
<evidence type="ECO:0000313" key="1">
    <source>
        <dbReference type="EMBL" id="AKM10968.1"/>
    </source>
</evidence>
<evidence type="ECO:0000313" key="2">
    <source>
        <dbReference type="Proteomes" id="UP000035287"/>
    </source>
</evidence>
<keyword evidence="2" id="KW-1185">Reference proteome</keyword>
<dbReference type="AlphaFoldDB" id="A0A0G3XKL5"/>
<protein>
    <submittedName>
        <fullName evidence="1">Uncharacterized protein</fullName>
    </submittedName>
</protein>
<name>A0A0G3XKL5_9SPHN</name>
<dbReference type="PATRIC" id="fig|1348774.3.peg.3131"/>
<gene>
    <name evidence="1" type="ORF">AB433_14900</name>
</gene>